<dbReference type="InterPro" id="IPR052957">
    <property type="entry name" value="Auxin_embryo_med"/>
</dbReference>
<dbReference type="PANTHER" id="PTHR32387">
    <property type="entry name" value="WU:FJ29H11"/>
    <property type="match status" value="1"/>
</dbReference>
<evidence type="ECO:0000313" key="2">
    <source>
        <dbReference type="Proteomes" id="UP001521785"/>
    </source>
</evidence>
<reference evidence="1 2" key="1">
    <citation type="submission" date="2024-02" db="EMBL/GenBank/DDBJ databases">
        <title>De novo assembly and annotation of 12 fungi associated with fruit tree decline syndrome in Ontario, Canada.</title>
        <authorList>
            <person name="Sulman M."/>
            <person name="Ellouze W."/>
            <person name="Ilyukhin E."/>
        </authorList>
    </citation>
    <scope>NUCLEOTIDE SEQUENCE [LARGE SCALE GENOMIC DNA]</scope>
    <source>
        <strain evidence="1 2">M42-189</strain>
    </source>
</reference>
<dbReference type="PANTHER" id="PTHR32387:SF0">
    <property type="entry name" value="PROTEIN NO VEIN"/>
    <property type="match status" value="1"/>
</dbReference>
<sequence>MSDEELTLVERYKNALEDLGDRQPATEFEAQAILDSIRVGKGYLDEKTLKAVQAMDTDSRQKVTRLVKNGQETEAAISEQLYSSRYRFLYELIQNADDADYLDAKASKKYPFIRFTASRHTLIIETNEDGFKRDNIEAICATGKSSKKATSSDNHIGEKGFGFKSVFSVAHQVHVQSGLWSFQFKHKPEENGLGMVTPLEATREVLPSDVVTRITLRLSDSTVSGYQGLLDAVDQIPETTILHLHNLRTIIFTKISLDSLSRTRIHRCRPVSDSSGRTMRIQVRTVSSEQVVVTRESTFYAFSRKVENMPQDTRRPKKPSATVELAFPVHTETHKPAISASGQHVFAYLPLYQLPVQFIIQSDFITSASRESLRDCAWNETLRTGVAGAFCDAVATFATKSHPLRHLWLQYLPKEEMRNNFWSQLFPSIKSRLQNMPVWQTWEGGIFKLPSQVCRLVDIFLHEGEPIFSDLPHEVYLAKEYSRALGGLPAILGVPAISWPEILSRIEADIVSPVSRLRTHAADDPWHHACAQLISNALKNSSSTTILRFKKLAIIPVNKGKSWTGAPGVSPGGLNKIYFPTTEDIEIPTNIGLHLVDVAAASIPQRKELYRMLGVQECPTDEVLSKIQAKQTTLYSMFSAEDLSTEIRYLFYFHPHPASLKSWLRIPVGESKAVVTNCWPLYFLSTERYHTQNLLPTSYAENDQTNEVANFVYKGLFDLESLHAYSQVHDHLWRDWLQLVTGAVYYPVLLQPGGTSNPEISKTMLAVLEHSPEEFVGLLGFHWNEYKTEIHLVIEHLKSLEVPCMFPPSSENFNQLQECYLPTTDILSKLQSLEAEQCVPVVKLPEPWSQETRLQWEFLSELGVRSKADLDFYITIHVHEDWFGGSENPEEALIELYTGLAGLATASDFDHLRQLYGHVPHLETFFKMALGLSDYTLDDIIEELKFKSTNEDRPPKVQWEEIYQWLNDNVRGDEDWDRVRNAFIEDDLVWGPDGEMHALRNCLWLSPFPLAEYVDLSQVYPDLEDFFVKRLHVERAVPSMLVDEIKKMATKRSPQVENIRQRLIDIGRLVVNSGIDDTLSKALAGLAKVKFLPKTVDNGSKTLVGKDDDFAINDHERFGDALNTQNVLLDFSVDEVRILSTMFGYMGLSNKYLSQMVSEESVVGEGAIEHPTLSRAFKSRAYALYCCAARYKSTKALRGDVELYDQLSNAQVYVTDSINTDLVLNFKTGPIRVHSDRLAVHHELCSAQLNFYVPKDERQQKSCYRSQLPKLLASIMGVDLNATQAILQILTCTLLELDDILSEQDITTVDWIPKPTYRAPASPVLGTSRTVAPRDAPNDDLPALEFDHEETFGSRNADERAHDSRIGASGEAYVFETLSALDLPGFSKENWRSNMRRELLAQPRYVNLGSWNGRETADFVYTDRDGSLTRYLREHCVGSMPHGIARNHDFSQHPIEYFLEVKSTTSGCNTRFYMSGSQFERMQKCAVPVFTPPEKVYVILRVFNLGPNTDMKIFVDPKPRGSGTNYIKFEVGTYHCTTRDTP</sequence>
<dbReference type="NCBIfam" id="NF047352">
    <property type="entry name" value="P_loop_sacsin"/>
    <property type="match status" value="1"/>
</dbReference>
<organism evidence="1 2">
    <name type="scientific">Paraconiothyrium brasiliense</name>
    <dbReference type="NCBI Taxonomy" id="300254"/>
    <lineage>
        <taxon>Eukaryota</taxon>
        <taxon>Fungi</taxon>
        <taxon>Dikarya</taxon>
        <taxon>Ascomycota</taxon>
        <taxon>Pezizomycotina</taxon>
        <taxon>Dothideomycetes</taxon>
        <taxon>Pleosporomycetidae</taxon>
        <taxon>Pleosporales</taxon>
        <taxon>Massarineae</taxon>
        <taxon>Didymosphaeriaceae</taxon>
        <taxon>Paraconiothyrium</taxon>
    </lineage>
</organism>
<dbReference type="Proteomes" id="UP001521785">
    <property type="component" value="Unassembled WGS sequence"/>
</dbReference>
<gene>
    <name evidence="1" type="ORF">SLS60_007075</name>
</gene>
<protein>
    <recommendedName>
        <fullName evidence="3">Protein NO VEIN C-terminal domain-containing protein</fullName>
    </recommendedName>
</protein>
<dbReference type="InterPro" id="IPR036890">
    <property type="entry name" value="HATPase_C_sf"/>
</dbReference>
<dbReference type="SUPFAM" id="SSF55874">
    <property type="entry name" value="ATPase domain of HSP90 chaperone/DNA topoisomerase II/histidine kinase"/>
    <property type="match status" value="1"/>
</dbReference>
<comment type="caution">
    <text evidence="1">The sequence shown here is derived from an EMBL/GenBank/DDBJ whole genome shotgun (WGS) entry which is preliminary data.</text>
</comment>
<accession>A0ABR3R9P6</accession>
<proteinExistence type="predicted"/>
<name>A0ABR3R9P6_9PLEO</name>
<dbReference type="Gene3D" id="3.30.565.10">
    <property type="entry name" value="Histidine kinase-like ATPase, C-terminal domain"/>
    <property type="match status" value="1"/>
</dbReference>
<keyword evidence="2" id="KW-1185">Reference proteome</keyword>
<evidence type="ECO:0000313" key="1">
    <source>
        <dbReference type="EMBL" id="KAL1600687.1"/>
    </source>
</evidence>
<dbReference type="EMBL" id="JAKJXO020000009">
    <property type="protein sequence ID" value="KAL1600687.1"/>
    <property type="molecule type" value="Genomic_DNA"/>
</dbReference>
<evidence type="ECO:0008006" key="3">
    <source>
        <dbReference type="Google" id="ProtNLM"/>
    </source>
</evidence>